<dbReference type="RefSeq" id="WP_236403143.1">
    <property type="nucleotide sequence ID" value="NZ_JAKJHZ010000009.1"/>
</dbReference>
<organism evidence="1 2">
    <name type="scientific">Nocardioides potassii</name>
    <dbReference type="NCBI Taxonomy" id="2911371"/>
    <lineage>
        <taxon>Bacteria</taxon>
        <taxon>Bacillati</taxon>
        <taxon>Actinomycetota</taxon>
        <taxon>Actinomycetes</taxon>
        <taxon>Propionibacteriales</taxon>
        <taxon>Nocardioidaceae</taxon>
        <taxon>Nocardioides</taxon>
    </lineage>
</organism>
<name>A0ABS9HFK2_9ACTN</name>
<accession>A0ABS9HFK2</accession>
<dbReference type="EMBL" id="JAKJHZ010000009">
    <property type="protein sequence ID" value="MCF6379010.1"/>
    <property type="molecule type" value="Genomic_DNA"/>
</dbReference>
<dbReference type="Proteomes" id="UP001201161">
    <property type="component" value="Unassembled WGS sequence"/>
</dbReference>
<sequence length="258" mass="27099">MRLPAVPGPRDVLSALERGGDQVEALIGAVPRALALLGQAEVLLGRASSVIDRVEHVVGAAEVEITRVGTVVDAATRQVERVGGVVDDAHQQIVRVGTVVDGAQEQIGRVGDVVDGAKEQIGRVGAVVDDARQQVDGVGKVVDGAAVQVGRAASLMDVLEPPLTTLQPTLQTLADTTSPAEVEALVRLVDQLPELTDSLEKDVMPVLATLGSVAPDVHDLLTVARELNDMLAKIPGMGRLRRRIDEEQGEDDTDATVH</sequence>
<protein>
    <submittedName>
        <fullName evidence="1">Uncharacterized protein</fullName>
    </submittedName>
</protein>
<evidence type="ECO:0000313" key="2">
    <source>
        <dbReference type="Proteomes" id="UP001201161"/>
    </source>
</evidence>
<reference evidence="1 2" key="1">
    <citation type="submission" date="2022-01" db="EMBL/GenBank/DDBJ databases">
        <title>Nocardioides sp. nov., an actinomycete isolated from mining soil.</title>
        <authorList>
            <person name="Liu L."/>
        </authorList>
    </citation>
    <scope>NUCLEOTIDE SEQUENCE [LARGE SCALE GENOMIC DNA]</scope>
    <source>
        <strain evidence="1 2">KLBMP 9356</strain>
    </source>
</reference>
<gene>
    <name evidence="1" type="ORF">L2K70_15440</name>
</gene>
<keyword evidence="2" id="KW-1185">Reference proteome</keyword>
<evidence type="ECO:0000313" key="1">
    <source>
        <dbReference type="EMBL" id="MCF6379010.1"/>
    </source>
</evidence>
<proteinExistence type="predicted"/>
<comment type="caution">
    <text evidence="1">The sequence shown here is derived from an EMBL/GenBank/DDBJ whole genome shotgun (WGS) entry which is preliminary data.</text>
</comment>